<dbReference type="EMBL" id="ML210154">
    <property type="protein sequence ID" value="TFK28598.1"/>
    <property type="molecule type" value="Genomic_DNA"/>
</dbReference>
<feature type="compositionally biased region" description="Low complexity" evidence="1">
    <location>
        <begin position="40"/>
        <end position="67"/>
    </location>
</feature>
<feature type="compositionally biased region" description="Pro residues" evidence="1">
    <location>
        <begin position="224"/>
        <end position="233"/>
    </location>
</feature>
<dbReference type="Gene3D" id="2.130.10.10">
    <property type="entry name" value="YVTN repeat-like/Quinoprotein amine dehydrogenase"/>
    <property type="match status" value="1"/>
</dbReference>
<evidence type="ECO:0000313" key="3">
    <source>
        <dbReference type="EMBL" id="TFK28598.1"/>
    </source>
</evidence>
<feature type="compositionally biased region" description="Polar residues" evidence="1">
    <location>
        <begin position="87"/>
        <end position="97"/>
    </location>
</feature>
<reference evidence="3 4" key="1">
    <citation type="journal article" date="2019" name="Nat. Ecol. Evol.">
        <title>Megaphylogeny resolves global patterns of mushroom evolution.</title>
        <authorList>
            <person name="Varga T."/>
            <person name="Krizsan K."/>
            <person name="Foldi C."/>
            <person name="Dima B."/>
            <person name="Sanchez-Garcia M."/>
            <person name="Sanchez-Ramirez S."/>
            <person name="Szollosi G.J."/>
            <person name="Szarkandi J.G."/>
            <person name="Papp V."/>
            <person name="Albert L."/>
            <person name="Andreopoulos W."/>
            <person name="Angelini C."/>
            <person name="Antonin V."/>
            <person name="Barry K.W."/>
            <person name="Bougher N.L."/>
            <person name="Buchanan P."/>
            <person name="Buyck B."/>
            <person name="Bense V."/>
            <person name="Catcheside P."/>
            <person name="Chovatia M."/>
            <person name="Cooper J."/>
            <person name="Damon W."/>
            <person name="Desjardin D."/>
            <person name="Finy P."/>
            <person name="Geml J."/>
            <person name="Haridas S."/>
            <person name="Hughes K."/>
            <person name="Justo A."/>
            <person name="Karasinski D."/>
            <person name="Kautmanova I."/>
            <person name="Kiss B."/>
            <person name="Kocsube S."/>
            <person name="Kotiranta H."/>
            <person name="LaButti K.M."/>
            <person name="Lechner B.E."/>
            <person name="Liimatainen K."/>
            <person name="Lipzen A."/>
            <person name="Lukacs Z."/>
            <person name="Mihaltcheva S."/>
            <person name="Morgado L.N."/>
            <person name="Niskanen T."/>
            <person name="Noordeloos M.E."/>
            <person name="Ohm R.A."/>
            <person name="Ortiz-Santana B."/>
            <person name="Ovrebo C."/>
            <person name="Racz N."/>
            <person name="Riley R."/>
            <person name="Savchenko A."/>
            <person name="Shiryaev A."/>
            <person name="Soop K."/>
            <person name="Spirin V."/>
            <person name="Szebenyi C."/>
            <person name="Tomsovsky M."/>
            <person name="Tulloss R.E."/>
            <person name="Uehling J."/>
            <person name="Grigoriev I.V."/>
            <person name="Vagvolgyi C."/>
            <person name="Papp T."/>
            <person name="Martin F.M."/>
            <person name="Miettinen O."/>
            <person name="Hibbett D.S."/>
            <person name="Nagy L.G."/>
        </authorList>
    </citation>
    <scope>NUCLEOTIDE SEQUENCE [LARGE SCALE GENOMIC DNA]</scope>
    <source>
        <strain evidence="3 4">CBS 121175</strain>
    </source>
</reference>
<feature type="region of interest" description="Disordered" evidence="1">
    <location>
        <begin position="1"/>
        <end position="115"/>
    </location>
</feature>
<evidence type="ECO:0000259" key="2">
    <source>
        <dbReference type="SMART" id="SM00128"/>
    </source>
</evidence>
<dbReference type="PANTHER" id="PTHR11200">
    <property type="entry name" value="INOSITOL 5-PHOSPHATASE"/>
    <property type="match status" value="1"/>
</dbReference>
<dbReference type="SMART" id="SM00128">
    <property type="entry name" value="IPPc"/>
    <property type="match status" value="1"/>
</dbReference>
<feature type="compositionally biased region" description="Basic and acidic residues" evidence="1">
    <location>
        <begin position="1"/>
        <end position="11"/>
    </location>
</feature>
<dbReference type="STRING" id="230819.A0A5C3L780"/>
<accession>A0A5C3L780</accession>
<feature type="domain" description="Inositol polyphosphate-related phosphatase" evidence="2">
    <location>
        <begin position="721"/>
        <end position="1063"/>
    </location>
</feature>
<evidence type="ECO:0000313" key="4">
    <source>
        <dbReference type="Proteomes" id="UP000307440"/>
    </source>
</evidence>
<dbReference type="Gene3D" id="3.60.10.10">
    <property type="entry name" value="Endonuclease/exonuclease/phosphatase"/>
    <property type="match status" value="1"/>
</dbReference>
<dbReference type="PANTHER" id="PTHR11200:SF240">
    <property type="entry name" value="INOSITOL POLYPHOSPHATE 5-PHOSPHATASE C9G1.10C-RELATED"/>
    <property type="match status" value="1"/>
</dbReference>
<dbReference type="InterPro" id="IPR046985">
    <property type="entry name" value="IP5"/>
</dbReference>
<dbReference type="Pfam" id="PF22669">
    <property type="entry name" value="Exo_endo_phos2"/>
    <property type="match status" value="1"/>
</dbReference>
<organism evidence="3 4">
    <name type="scientific">Coprinopsis marcescibilis</name>
    <name type="common">Agaric fungus</name>
    <name type="synonym">Psathyrella marcescibilis</name>
    <dbReference type="NCBI Taxonomy" id="230819"/>
    <lineage>
        <taxon>Eukaryota</taxon>
        <taxon>Fungi</taxon>
        <taxon>Dikarya</taxon>
        <taxon>Basidiomycota</taxon>
        <taxon>Agaricomycotina</taxon>
        <taxon>Agaricomycetes</taxon>
        <taxon>Agaricomycetidae</taxon>
        <taxon>Agaricales</taxon>
        <taxon>Agaricineae</taxon>
        <taxon>Psathyrellaceae</taxon>
        <taxon>Coprinopsis</taxon>
    </lineage>
</organism>
<dbReference type="Proteomes" id="UP000307440">
    <property type="component" value="Unassembled WGS sequence"/>
</dbReference>
<proteinExistence type="predicted"/>
<protein>
    <submittedName>
        <fullName evidence="3">DNase I-like protein</fullName>
    </submittedName>
</protein>
<dbReference type="GO" id="GO:0004439">
    <property type="term" value="F:phosphatidylinositol-4,5-bisphosphate 5-phosphatase activity"/>
    <property type="evidence" value="ECO:0007669"/>
    <property type="project" value="TreeGrafter"/>
</dbReference>
<dbReference type="GO" id="GO:0046856">
    <property type="term" value="P:phosphatidylinositol dephosphorylation"/>
    <property type="evidence" value="ECO:0007669"/>
    <property type="project" value="InterPro"/>
</dbReference>
<feature type="region of interest" description="Disordered" evidence="1">
    <location>
        <begin position="188"/>
        <end position="380"/>
    </location>
</feature>
<dbReference type="AlphaFoldDB" id="A0A5C3L780"/>
<dbReference type="SUPFAM" id="SSF50978">
    <property type="entry name" value="WD40 repeat-like"/>
    <property type="match status" value="1"/>
</dbReference>
<dbReference type="OrthoDB" id="2248459at2759"/>
<dbReference type="InterPro" id="IPR000300">
    <property type="entry name" value="IPPc"/>
</dbReference>
<dbReference type="InterPro" id="IPR036691">
    <property type="entry name" value="Endo/exonu/phosph_ase_sf"/>
</dbReference>
<keyword evidence="4" id="KW-1185">Reference proteome</keyword>
<evidence type="ECO:0000256" key="1">
    <source>
        <dbReference type="SAM" id="MobiDB-lite"/>
    </source>
</evidence>
<dbReference type="SUPFAM" id="SSF56219">
    <property type="entry name" value="DNase I-like"/>
    <property type="match status" value="1"/>
</dbReference>
<gene>
    <name evidence="3" type="ORF">FA15DRAFT_753297</name>
</gene>
<dbReference type="InterPro" id="IPR015943">
    <property type="entry name" value="WD40/YVTN_repeat-like_dom_sf"/>
</dbReference>
<dbReference type="InterPro" id="IPR036322">
    <property type="entry name" value="WD40_repeat_dom_sf"/>
</dbReference>
<name>A0A5C3L780_COPMA</name>
<sequence length="1099" mass="121258">MTVVENERSEIETEASPAVKNLRSRFEQLAVSGGSKPVSRESTGSSLSTNSSVDQAISSSPSTSETLSDLKATALLKRPPPPPPPSRNSARTLQPKRSISPMPLMTTSPLLRPVPTPPGILVNGNGNGLGIMIGNRESQPASKSNILDKPPVPPRPSHIINAIQLLTPEPSPPHSEDEKEATVIVTEGVDHERPSSRLAFPPPPRHRGPLSPNLGPIDGLPSTSTPPPPPLPSRRPFLDTSLQRSPPPSRTNSTLRPISPPPSRTTSTLRPVPPPSPSLSPMMLEINLTGNSPDLGVTSPTERRAVGSGKLPPPPTRTIAPGAKVPARRPSTPESSDEEDEDEGSHKLEQLPDSSNSSRRPPTLSFRPGHPEPRIHYHPHTGVVLASGPNIIVAHEKTLKVYNLELAEPLVHNVEMKEFGLKDTKISSMEFRPSINKANRGFVLWLGTKEGSILEFDIRKGSVTAMKPAAHLHTVTHIFRYGRSMVTLDESGKALVFSPDPENPDIDVNLQQTQAKVVRTTDRQDFVKILDGKLWTSSKAENAVGGNKALPVVRVYDIFNSRGPGKSLLPCDYVGRLTSATIVPTHPDTVYVGHEEGFVSVWNLETEDGWPKCEEVIKVSSSDIMSLVGVNDKLWAGGRGGTISSYLVGSTPWQVTNNWVAHPGLPVLKMFVNHYAIDLNQRLCVVSLGRDETVKVWDGLLGLDWVDNELMKNENSFSTFQDLTALTVTYNCDAARPENFLTGDIRNQEFFNDVLRSVDNPPDLLSFSFQEVIDLENRAMMTKAVLNSGKKGDPLSDKVTGAYRRWHDRLVAAVKTAYGPMGLEYDVLHTESMVGLFTCIFIKRAEGIVLREVAGASVKRGMGGKHGNKGAIISRFVIGDSSVCIVNCHIAAGQHAVRRRNTDITTIMESKSLFPSSDTEHTYVGGGTGAMILDHEFVIWNGDMNYRLELRREAALSAIRSGDLSLLKAHDQLLREFKTNRAFRLRGFYEGPINFLPTYKYDPRSNEYDSSEKRRVPSWCDRVLWRSRVPNRMQQLHYQRYECNLSDHRPVSAAFTITIKHTQPEARARSKAIVEAAWVDEQKRLLTITRDFYVRQAFL</sequence>